<dbReference type="Proteomes" id="UP000527860">
    <property type="component" value="Unassembled WGS sequence"/>
</dbReference>
<reference evidence="5" key="3">
    <citation type="submission" date="2020-04" db="EMBL/GenBank/DDBJ databases">
        <authorList>
            <person name="Tanveer F."/>
            <person name="Xie Y."/>
            <person name="Shinwari Z.K."/>
        </authorList>
    </citation>
    <scope>NUCLEOTIDE SEQUENCE</scope>
    <source>
        <strain evidence="5">MOSEL-ME25</strain>
    </source>
</reference>
<dbReference type="FunFam" id="3.90.850.10:FF:000002">
    <property type="entry name" value="2-hydroxyhepta-2,4-diene-1,7-dioate isomerase"/>
    <property type="match status" value="1"/>
</dbReference>
<organism evidence="4 6">
    <name type="scientific">Salinicoccus roseus</name>
    <dbReference type="NCBI Taxonomy" id="45670"/>
    <lineage>
        <taxon>Bacteria</taxon>
        <taxon>Bacillati</taxon>
        <taxon>Bacillota</taxon>
        <taxon>Bacilli</taxon>
        <taxon>Bacillales</taxon>
        <taxon>Staphylococcaceae</taxon>
        <taxon>Salinicoccus</taxon>
    </lineage>
</organism>
<feature type="domain" description="Fumarylacetoacetase-like C-terminal" evidence="3">
    <location>
        <begin position="74"/>
        <end position="278"/>
    </location>
</feature>
<evidence type="ECO:0000313" key="7">
    <source>
        <dbReference type="Proteomes" id="UP000527860"/>
    </source>
</evidence>
<dbReference type="EMBL" id="JXII01000006">
    <property type="protein sequence ID" value="KIH70710.1"/>
    <property type="molecule type" value="Genomic_DNA"/>
</dbReference>
<sequence>MKLLTFYSDGKLKPGVLTKKGVLDISGSYPTLIEAIVRYKGLEEFLQFALEEECEFFLDPRKVDLGPAIDCSEKIICVGLNYRKHAEESNMPVPEHPILFSKYRNSLSGNGETVGIPAEASQVDYEAELAIIIGREAKDISEEDAEDYIFGYSAANDLSERSFQFRSGQWLLGKNLDGFCPLGPYLVTQDEIEDPNKLRISCSVNGEVRQDSNTNDMIFKCEKLVSYISQYMTLKPGDVILTGTPEGVAMGHEEGHRPWLQDGDEVTVEIEQLGRLTTYMEAE</sequence>
<dbReference type="GO" id="GO:0019752">
    <property type="term" value="P:carboxylic acid metabolic process"/>
    <property type="evidence" value="ECO:0007669"/>
    <property type="project" value="UniProtKB-ARBA"/>
</dbReference>
<comment type="caution">
    <text evidence="4">The sequence shown here is derived from an EMBL/GenBank/DDBJ whole genome shotgun (WGS) entry which is preliminary data.</text>
</comment>
<accession>A0A0C2HA72</accession>
<reference evidence="5 7" key="4">
    <citation type="submission" date="2022-12" db="EMBL/GenBank/DDBJ databases">
        <title>Genome analysis and biological profiling of marine Salinicoccus roseus MOSEL-ME25.</title>
        <authorList>
            <person name="Mirza F.T."/>
            <person name="Xie Y."/>
            <person name="Shinwari Z.K."/>
        </authorList>
    </citation>
    <scope>NUCLEOTIDE SEQUENCE [LARGE SCALE GENOMIC DNA]</scope>
    <source>
        <strain evidence="5 7">MOSEL-ME25</strain>
    </source>
</reference>
<dbReference type="PANTHER" id="PTHR42796:SF4">
    <property type="entry name" value="FUMARYLACETOACETATE HYDROLASE DOMAIN-CONTAINING PROTEIN 2A"/>
    <property type="match status" value="1"/>
</dbReference>
<keyword evidence="7" id="KW-1185">Reference proteome</keyword>
<reference evidence="4 6" key="1">
    <citation type="submission" date="2015-01" db="EMBL/GenBank/DDBJ databases">
        <title>Genome sequences of high lactate-tolerant strain Salinicoccus roseus W12 with industrial interest.</title>
        <authorList>
            <person name="Wang H."/>
            <person name="Yu B."/>
        </authorList>
    </citation>
    <scope>NUCLEOTIDE SEQUENCE [LARGE SCALE GENOMIC DNA]</scope>
    <source>
        <strain evidence="4 6">W12</strain>
    </source>
</reference>
<evidence type="ECO:0000256" key="1">
    <source>
        <dbReference type="ARBA" id="ARBA00010211"/>
    </source>
</evidence>
<dbReference type="RefSeq" id="WP_040106168.1">
    <property type="nucleotide sequence ID" value="NZ_JABEVU030000001.1"/>
</dbReference>
<evidence type="ECO:0000313" key="4">
    <source>
        <dbReference type="EMBL" id="KIH70710.1"/>
    </source>
</evidence>
<dbReference type="STRING" id="45670.SN16_08405"/>
<dbReference type="InterPro" id="IPR051121">
    <property type="entry name" value="FAH"/>
</dbReference>
<evidence type="ECO:0000313" key="5">
    <source>
        <dbReference type="EMBL" id="MDB0580822.1"/>
    </source>
</evidence>
<keyword evidence="4" id="KW-0413">Isomerase</keyword>
<dbReference type="Pfam" id="PF01557">
    <property type="entry name" value="FAA_hydrolase"/>
    <property type="match status" value="1"/>
</dbReference>
<dbReference type="Gene3D" id="3.90.850.10">
    <property type="entry name" value="Fumarylacetoacetase-like, C-terminal domain"/>
    <property type="match status" value="1"/>
</dbReference>
<reference evidence="7" key="2">
    <citation type="submission" date="2020-04" db="EMBL/GenBank/DDBJ databases">
        <title>Genome analysis and biological profiling of marine Cellulosimicrobium funkei MOSEL-ME6.</title>
        <authorList>
            <person name="Tanveer F."/>
            <person name="Xie Y."/>
            <person name="Shinwari Z.K."/>
        </authorList>
    </citation>
    <scope>NUCLEOTIDE SEQUENCE [LARGE SCALE GENOMIC DNA]</scope>
    <source>
        <strain evidence="7">MOSEL-ME25</strain>
    </source>
</reference>
<dbReference type="SUPFAM" id="SSF56529">
    <property type="entry name" value="FAH"/>
    <property type="match status" value="1"/>
</dbReference>
<dbReference type="GO" id="GO:0016853">
    <property type="term" value="F:isomerase activity"/>
    <property type="evidence" value="ECO:0007669"/>
    <property type="project" value="UniProtKB-KW"/>
</dbReference>
<dbReference type="EMBL" id="JABEVU030000001">
    <property type="protein sequence ID" value="MDB0580822.1"/>
    <property type="molecule type" value="Genomic_DNA"/>
</dbReference>
<evidence type="ECO:0000259" key="3">
    <source>
        <dbReference type="Pfam" id="PF01557"/>
    </source>
</evidence>
<dbReference type="InterPro" id="IPR011234">
    <property type="entry name" value="Fumarylacetoacetase-like_C"/>
</dbReference>
<dbReference type="PANTHER" id="PTHR42796">
    <property type="entry name" value="FUMARYLACETOACETATE HYDROLASE DOMAIN-CONTAINING PROTEIN 2A-RELATED"/>
    <property type="match status" value="1"/>
</dbReference>
<dbReference type="GO" id="GO:0016787">
    <property type="term" value="F:hydrolase activity"/>
    <property type="evidence" value="ECO:0007669"/>
    <property type="project" value="UniProtKB-KW"/>
</dbReference>
<comment type="similarity">
    <text evidence="1">Belongs to the FAH family.</text>
</comment>
<proteinExistence type="inferred from homology"/>
<keyword evidence="2" id="KW-0479">Metal-binding</keyword>
<dbReference type="Proteomes" id="UP000031546">
    <property type="component" value="Unassembled WGS sequence"/>
</dbReference>
<keyword evidence="5" id="KW-0378">Hydrolase</keyword>
<dbReference type="OrthoDB" id="9805307at2"/>
<dbReference type="GeneID" id="77845575"/>
<dbReference type="GO" id="GO:0046872">
    <property type="term" value="F:metal ion binding"/>
    <property type="evidence" value="ECO:0007669"/>
    <property type="project" value="UniProtKB-KW"/>
</dbReference>
<gene>
    <name evidence="5" type="ORF">F7P68_0009780</name>
    <name evidence="4" type="ORF">SN16_08405</name>
</gene>
<evidence type="ECO:0000313" key="6">
    <source>
        <dbReference type="Proteomes" id="UP000031546"/>
    </source>
</evidence>
<dbReference type="InterPro" id="IPR036663">
    <property type="entry name" value="Fumarylacetoacetase_C_sf"/>
</dbReference>
<name>A0A0C2HA72_9STAP</name>
<protein>
    <submittedName>
        <fullName evidence="4">5-carboxymethyl-2-hydroxymuconate isomerase</fullName>
    </submittedName>
    <submittedName>
        <fullName evidence="5">Fumarylacetoacetate hydrolase family protein</fullName>
    </submittedName>
</protein>
<dbReference type="AlphaFoldDB" id="A0A0C2HA72"/>
<evidence type="ECO:0000256" key="2">
    <source>
        <dbReference type="ARBA" id="ARBA00022723"/>
    </source>
</evidence>